<reference evidence="4 8" key="3">
    <citation type="submission" date="2018-08" db="EMBL/GenBank/DDBJ databases">
        <title>Freshwater and sediment microbial communities from various areas in North America, analyzing microbe dynamics in response to fracking.</title>
        <authorList>
            <person name="Lamendella R."/>
        </authorList>
    </citation>
    <scope>NUCLEOTIDE SEQUENCE [LARGE SCALE GENOMIC DNA]</scope>
    <source>
        <strain evidence="4 8">DB-1</strain>
    </source>
</reference>
<feature type="transmembrane region" description="Helical" evidence="1">
    <location>
        <begin position="12"/>
        <end position="34"/>
    </location>
</feature>
<dbReference type="Proteomes" id="UP000194131">
    <property type="component" value="Unassembled WGS sequence"/>
</dbReference>
<accession>A0A1X6Q880</accession>
<proteinExistence type="predicted"/>
<protein>
    <submittedName>
        <fullName evidence="5">Uncharacterized protein</fullName>
    </submittedName>
</protein>
<keyword evidence="1" id="KW-1133">Transmembrane helix</keyword>
<evidence type="ECO:0000313" key="2">
    <source>
        <dbReference type="EMBL" id="OSX96963.1"/>
    </source>
</evidence>
<dbReference type="EMBL" id="MRWU01000001">
    <property type="protein sequence ID" value="OSX96963.1"/>
    <property type="molecule type" value="Genomic_DNA"/>
</dbReference>
<evidence type="ECO:0000256" key="1">
    <source>
        <dbReference type="SAM" id="Phobius"/>
    </source>
</evidence>
<feature type="transmembrane region" description="Helical" evidence="1">
    <location>
        <begin position="54"/>
        <end position="72"/>
    </location>
</feature>
<evidence type="ECO:0000313" key="7">
    <source>
        <dbReference type="Proteomes" id="UP000236165"/>
    </source>
</evidence>
<dbReference type="AlphaFoldDB" id="A0A084J243"/>
<evidence type="ECO:0000313" key="3">
    <source>
        <dbReference type="EMBL" id="PJN67531.1"/>
    </source>
</evidence>
<evidence type="ECO:0000313" key="8">
    <source>
        <dbReference type="Proteomes" id="UP000256530"/>
    </source>
</evidence>
<gene>
    <name evidence="5" type="ORF">BACI71_70180</name>
    <name evidence="3" type="ORF">BACWE_44420</name>
    <name evidence="4" type="ORF">DET55_106158</name>
    <name evidence="2" type="ORF">S3E15_00594</name>
</gene>
<dbReference type="RefSeq" id="WP_002085249.1">
    <property type="nucleotide sequence ID" value="NZ_CP035965.1"/>
</dbReference>
<evidence type="ECO:0000313" key="9">
    <source>
        <dbReference type="Proteomes" id="UP000437562"/>
    </source>
</evidence>
<dbReference type="EMBL" id="CABWMC010000032">
    <property type="protein sequence ID" value="VXC75323.1"/>
    <property type="molecule type" value="Genomic_DNA"/>
</dbReference>
<feature type="transmembrane region" description="Helical" evidence="1">
    <location>
        <begin position="120"/>
        <end position="143"/>
    </location>
</feature>
<dbReference type="EMBL" id="QTTY01000006">
    <property type="protein sequence ID" value="REF39212.1"/>
    <property type="molecule type" value="Genomic_DNA"/>
</dbReference>
<sequence length="176" mass="20213">MEKILRNKYFHIYVKIIGITIIVCSVELLFINVLYGNVLNVQWLNKKLGSLGEYGVIIAASLWFLRHIWLFLKKKHIHGFKIIKELYLFIKHFHVLIGYAVIAVATTHGVYFLIKGSRHIILIYSGIFSLLTLITLGVAGFVLQKSNQKTKLKMYRKAHQIIAVIFGIGLLIHLIV</sequence>
<feature type="transmembrane region" description="Helical" evidence="1">
    <location>
        <begin position="93"/>
        <end position="114"/>
    </location>
</feature>
<evidence type="ECO:0000313" key="4">
    <source>
        <dbReference type="EMBL" id="REF39212.1"/>
    </source>
</evidence>
<dbReference type="Proteomes" id="UP000256530">
    <property type="component" value="Unassembled WGS sequence"/>
</dbReference>
<feature type="transmembrane region" description="Helical" evidence="1">
    <location>
        <begin position="155"/>
        <end position="175"/>
    </location>
</feature>
<accession>A0A084J243</accession>
<reference evidence="2 6" key="2">
    <citation type="submission" date="2016-12" db="EMBL/GenBank/DDBJ databases">
        <title>Genome Sequences of Twelve Sporeforming Bacillus Species Isolated from Foods.</title>
        <authorList>
            <person name="De Jong A."/>
            <person name="Holsappel S."/>
            <person name="Kuipers O.P."/>
        </authorList>
    </citation>
    <scope>NUCLEOTIDE SEQUENCE [LARGE SCALE GENOMIC DNA]</scope>
    <source>
        <strain evidence="2 6">S3E15</strain>
    </source>
</reference>
<accession>A0A654B7F5</accession>
<organism evidence="5 9">
    <name type="scientific">Bacillus mycoides</name>
    <dbReference type="NCBI Taxonomy" id="1405"/>
    <lineage>
        <taxon>Bacteria</taxon>
        <taxon>Bacillati</taxon>
        <taxon>Bacillota</taxon>
        <taxon>Bacilli</taxon>
        <taxon>Bacillales</taxon>
        <taxon>Bacillaceae</taxon>
        <taxon>Bacillus</taxon>
        <taxon>Bacillus cereus group</taxon>
    </lineage>
</organism>
<keyword evidence="1" id="KW-0812">Transmembrane</keyword>
<reference evidence="5 9" key="4">
    <citation type="submission" date="2019-10" db="EMBL/GenBank/DDBJ databases">
        <authorList>
            <person name="Karimi E."/>
        </authorList>
    </citation>
    <scope>NUCLEOTIDE SEQUENCE [LARGE SCALE GENOMIC DNA]</scope>
    <source>
        <strain evidence="5">Bacillus sp. 71</strain>
    </source>
</reference>
<evidence type="ECO:0000313" key="5">
    <source>
        <dbReference type="EMBL" id="VXC75323.1"/>
    </source>
</evidence>
<name>A0A084J243_BACMY</name>
<evidence type="ECO:0000313" key="6">
    <source>
        <dbReference type="Proteomes" id="UP000194131"/>
    </source>
</evidence>
<dbReference type="EMBL" id="MKZQ01000058">
    <property type="protein sequence ID" value="PJN67531.1"/>
    <property type="molecule type" value="Genomic_DNA"/>
</dbReference>
<dbReference type="Proteomes" id="UP000236165">
    <property type="component" value="Unassembled WGS sequence"/>
</dbReference>
<dbReference type="Proteomes" id="UP000437562">
    <property type="component" value="Unassembled WGS sequence"/>
</dbReference>
<keyword evidence="1" id="KW-0472">Membrane</keyword>
<reference evidence="3 7" key="1">
    <citation type="submission" date="2016-10" db="EMBL/GenBank/DDBJ databases">
        <title>Genome Sequence of Bacillus weihenstephanensis GM6LP.</title>
        <authorList>
            <person name="Poehlein A."/>
            <person name="Wemheuer F."/>
            <person name="Hollensteiner J."/>
            <person name="Wemheuer B."/>
        </authorList>
    </citation>
    <scope>NUCLEOTIDE SEQUENCE [LARGE SCALE GENOMIC DNA]</scope>
    <source>
        <strain evidence="3 7">GM6LP</strain>
    </source>
</reference>